<dbReference type="InterPro" id="IPR020846">
    <property type="entry name" value="MFS_dom"/>
</dbReference>
<dbReference type="Pfam" id="PF07690">
    <property type="entry name" value="MFS_1"/>
    <property type="match status" value="1"/>
</dbReference>
<dbReference type="AlphaFoldDB" id="A0A9X1T5A8"/>
<keyword evidence="5 7" id="KW-1133">Transmembrane helix</keyword>
<dbReference type="EMBL" id="JAJUWU010000016">
    <property type="protein sequence ID" value="MCE7029426.1"/>
    <property type="molecule type" value="Genomic_DNA"/>
</dbReference>
<dbReference type="Gene3D" id="1.20.1720.10">
    <property type="entry name" value="Multidrug resistance protein D"/>
    <property type="match status" value="1"/>
</dbReference>
<dbReference type="Gene3D" id="1.20.1250.20">
    <property type="entry name" value="MFS general substrate transporter like domains"/>
    <property type="match status" value="1"/>
</dbReference>
<dbReference type="GO" id="GO:0005886">
    <property type="term" value="C:plasma membrane"/>
    <property type="evidence" value="ECO:0007669"/>
    <property type="project" value="UniProtKB-SubCell"/>
</dbReference>
<organism evidence="9 10">
    <name type="scientific">Jiella avicenniae</name>
    <dbReference type="NCBI Taxonomy" id="2907202"/>
    <lineage>
        <taxon>Bacteria</taxon>
        <taxon>Pseudomonadati</taxon>
        <taxon>Pseudomonadota</taxon>
        <taxon>Alphaproteobacteria</taxon>
        <taxon>Hyphomicrobiales</taxon>
        <taxon>Aurantimonadaceae</taxon>
        <taxon>Jiella</taxon>
    </lineage>
</organism>
<dbReference type="InterPro" id="IPR011701">
    <property type="entry name" value="MFS"/>
</dbReference>
<feature type="domain" description="Major facilitator superfamily (MFS) profile" evidence="8">
    <location>
        <begin position="26"/>
        <end position="481"/>
    </location>
</feature>
<evidence type="ECO:0000313" key="9">
    <source>
        <dbReference type="EMBL" id="MCE7029426.1"/>
    </source>
</evidence>
<evidence type="ECO:0000256" key="1">
    <source>
        <dbReference type="ARBA" id="ARBA00004651"/>
    </source>
</evidence>
<feature type="transmembrane region" description="Helical" evidence="7">
    <location>
        <begin position="238"/>
        <end position="260"/>
    </location>
</feature>
<dbReference type="InterPro" id="IPR036259">
    <property type="entry name" value="MFS_trans_sf"/>
</dbReference>
<accession>A0A9X1T5A8</accession>
<dbReference type="PANTHER" id="PTHR23501">
    <property type="entry name" value="MAJOR FACILITATOR SUPERFAMILY"/>
    <property type="match status" value="1"/>
</dbReference>
<feature type="transmembrane region" description="Helical" evidence="7">
    <location>
        <begin position="60"/>
        <end position="80"/>
    </location>
</feature>
<feature type="transmembrane region" description="Helical" evidence="7">
    <location>
        <begin position="454"/>
        <end position="477"/>
    </location>
</feature>
<evidence type="ECO:0000256" key="2">
    <source>
        <dbReference type="ARBA" id="ARBA00022448"/>
    </source>
</evidence>
<feature type="transmembrane region" description="Helical" evidence="7">
    <location>
        <begin position="211"/>
        <end position="232"/>
    </location>
</feature>
<feature type="transmembrane region" description="Helical" evidence="7">
    <location>
        <begin position="311"/>
        <end position="334"/>
    </location>
</feature>
<dbReference type="CDD" id="cd17502">
    <property type="entry name" value="MFS_Azr1_MDR_like"/>
    <property type="match status" value="1"/>
</dbReference>
<feature type="transmembrane region" description="Helical" evidence="7">
    <location>
        <begin position="413"/>
        <end position="434"/>
    </location>
</feature>
<keyword evidence="10" id="KW-1185">Reference proteome</keyword>
<comment type="subcellular location">
    <subcellularLocation>
        <location evidence="1">Cell membrane</location>
        <topology evidence="1">Multi-pass membrane protein</topology>
    </subcellularLocation>
</comment>
<dbReference type="GO" id="GO:0022857">
    <property type="term" value="F:transmembrane transporter activity"/>
    <property type="evidence" value="ECO:0007669"/>
    <property type="project" value="InterPro"/>
</dbReference>
<feature type="transmembrane region" description="Helical" evidence="7">
    <location>
        <begin position="23"/>
        <end position="48"/>
    </location>
</feature>
<feature type="transmembrane region" description="Helical" evidence="7">
    <location>
        <begin position="346"/>
        <end position="373"/>
    </location>
</feature>
<dbReference type="FunFam" id="1.20.1720.10:FF:000004">
    <property type="entry name" value="EmrB/QacA family drug resistance transporter"/>
    <property type="match status" value="1"/>
</dbReference>
<dbReference type="PANTHER" id="PTHR23501:SF197">
    <property type="entry name" value="COMD"/>
    <property type="match status" value="1"/>
</dbReference>
<evidence type="ECO:0000256" key="6">
    <source>
        <dbReference type="ARBA" id="ARBA00023136"/>
    </source>
</evidence>
<keyword evidence="4 7" id="KW-0812">Transmembrane</keyword>
<comment type="caution">
    <text evidence="9">The sequence shown here is derived from an EMBL/GenBank/DDBJ whole genome shotgun (WGS) entry which is preliminary data.</text>
</comment>
<feature type="transmembrane region" description="Helical" evidence="7">
    <location>
        <begin position="379"/>
        <end position="401"/>
    </location>
</feature>
<keyword evidence="6 7" id="KW-0472">Membrane</keyword>
<dbReference type="PRINTS" id="PR01036">
    <property type="entry name" value="TCRTETB"/>
</dbReference>
<feature type="transmembrane region" description="Helical" evidence="7">
    <location>
        <begin position="179"/>
        <end position="199"/>
    </location>
</feature>
<feature type="transmembrane region" description="Helical" evidence="7">
    <location>
        <begin position="149"/>
        <end position="167"/>
    </location>
</feature>
<evidence type="ECO:0000256" key="4">
    <source>
        <dbReference type="ARBA" id="ARBA00022692"/>
    </source>
</evidence>
<dbReference type="SUPFAM" id="SSF103473">
    <property type="entry name" value="MFS general substrate transporter"/>
    <property type="match status" value="1"/>
</dbReference>
<gene>
    <name evidence="9" type="ORF">LZD57_15650</name>
</gene>
<protein>
    <submittedName>
        <fullName evidence="9">MFS transporter</fullName>
    </submittedName>
</protein>
<evidence type="ECO:0000256" key="7">
    <source>
        <dbReference type="SAM" id="Phobius"/>
    </source>
</evidence>
<evidence type="ECO:0000313" key="10">
    <source>
        <dbReference type="Proteomes" id="UP001139035"/>
    </source>
</evidence>
<dbReference type="PROSITE" id="PS50850">
    <property type="entry name" value="MFS"/>
    <property type="match status" value="1"/>
</dbReference>
<dbReference type="RefSeq" id="WP_233720420.1">
    <property type="nucleotide sequence ID" value="NZ_JAJUWU010000016.1"/>
</dbReference>
<feature type="transmembrane region" description="Helical" evidence="7">
    <location>
        <begin position="92"/>
        <end position="114"/>
    </location>
</feature>
<feature type="transmembrane region" description="Helical" evidence="7">
    <location>
        <begin position="280"/>
        <end position="305"/>
    </location>
</feature>
<keyword evidence="3" id="KW-1003">Cell membrane</keyword>
<sequence length="485" mass="49798">MSNAQTNARADGFTAPPISTRQMYFIVGGVMLAMLLAALDQTIVAPALPTIGDRLGHVDYLPWVVTAYLLTSIATAPLYGKIADLYGRRPTIFAAVFFFVAGSVVCGLAGHMFVLILGRAIQGLGGGGLFAMAMIVIGDLVPPRERGRLTAWTAGTWAVASVAGPLLGGAFADHLHWSLIFWINLPLGVLALAIMNAPLKALTKGNPDRRLDLAGAGLLVVATTALLLALNWGGNTYAWTSLPILSLIAGFLALGAVLAWRLLTAPEPLIALEVLRNPIVCAASAAVALTQGAHLGLTVFIPIYLQTSLDMSVSASGSALLGFMLGTVLGAWISGRLLMRVRRYKLMAVFGAGISAAGILVMGLTAGLASLFLAEALMIAAGFGAGLTFPIATISAQNAVAQSELGAATGLVTFLRQLGGAIGVAVLGAIALAYGLPMSREGAVTAAQGGGEAGLYAIIFYAAALAMAGTTLSYVLMPEKPLAEG</sequence>
<proteinExistence type="predicted"/>
<reference evidence="9" key="1">
    <citation type="submission" date="2022-01" db="EMBL/GenBank/DDBJ databases">
        <title>Jiella avicenniae sp. nov., a novel endophytic bacterium isolated from bark of Avicennia marina.</title>
        <authorList>
            <person name="Tuo L."/>
        </authorList>
    </citation>
    <scope>NUCLEOTIDE SEQUENCE</scope>
    <source>
        <strain evidence="9">CBK1P-4</strain>
    </source>
</reference>
<evidence type="ECO:0000256" key="5">
    <source>
        <dbReference type="ARBA" id="ARBA00022989"/>
    </source>
</evidence>
<evidence type="ECO:0000259" key="8">
    <source>
        <dbReference type="PROSITE" id="PS50850"/>
    </source>
</evidence>
<evidence type="ECO:0000256" key="3">
    <source>
        <dbReference type="ARBA" id="ARBA00022475"/>
    </source>
</evidence>
<dbReference type="Proteomes" id="UP001139035">
    <property type="component" value="Unassembled WGS sequence"/>
</dbReference>
<keyword evidence="2" id="KW-0813">Transport</keyword>
<name>A0A9X1T5A8_9HYPH</name>
<feature type="transmembrane region" description="Helical" evidence="7">
    <location>
        <begin position="120"/>
        <end position="137"/>
    </location>
</feature>